<organism evidence="1 2">
    <name type="scientific">Thauera phenolivorans</name>
    <dbReference type="NCBI Taxonomy" id="1792543"/>
    <lineage>
        <taxon>Bacteria</taxon>
        <taxon>Pseudomonadati</taxon>
        <taxon>Pseudomonadota</taxon>
        <taxon>Betaproteobacteria</taxon>
        <taxon>Rhodocyclales</taxon>
        <taxon>Zoogloeaceae</taxon>
        <taxon>Thauera</taxon>
    </lineage>
</organism>
<protein>
    <submittedName>
        <fullName evidence="1">Uncharacterized protein</fullName>
    </submittedName>
</protein>
<accession>A0A7X7LXT5</accession>
<gene>
    <name evidence="1" type="ORF">GX576_12710</name>
</gene>
<dbReference type="EMBL" id="JAAYYV010000352">
    <property type="protein sequence ID" value="NLF55233.1"/>
    <property type="molecule type" value="Genomic_DNA"/>
</dbReference>
<name>A0A7X7LXT5_9RHOO</name>
<evidence type="ECO:0000313" key="2">
    <source>
        <dbReference type="Proteomes" id="UP000536534"/>
    </source>
</evidence>
<sequence>MVSHHDIVLRAPRGLANDHAPAILQRSDEDFVEAVLAALGDEQGRAALREDLAQEASVATGTDTREGARKDGRSLLGRLLGFGAKQGAQEKAARGAGSAEGPAAESVAELAALAENTRRVAERSRVLKLFQPIQRQFHLALIEAHCLAPGDPRLDPAKVDGAGLVIRRLRRDAKGREVKQG</sequence>
<dbReference type="Proteomes" id="UP000536534">
    <property type="component" value="Unassembled WGS sequence"/>
</dbReference>
<reference evidence="1 2" key="1">
    <citation type="journal article" date="2020" name="Biotechnol. Biofuels">
        <title>New insights from the biogas microbiome by comprehensive genome-resolved metagenomics of nearly 1600 species originating from multiple anaerobic digesters.</title>
        <authorList>
            <person name="Campanaro S."/>
            <person name="Treu L."/>
            <person name="Rodriguez-R L.M."/>
            <person name="Kovalovszki A."/>
            <person name="Ziels R.M."/>
            <person name="Maus I."/>
            <person name="Zhu X."/>
            <person name="Kougias P.G."/>
            <person name="Basile A."/>
            <person name="Luo G."/>
            <person name="Schluter A."/>
            <person name="Konstantinidis K.T."/>
            <person name="Angelidaki I."/>
        </authorList>
    </citation>
    <scope>NUCLEOTIDE SEQUENCE [LARGE SCALE GENOMIC DNA]</scope>
    <source>
        <strain evidence="1">AS06rmzACSIP_256</strain>
    </source>
</reference>
<feature type="non-terminal residue" evidence="1">
    <location>
        <position position="181"/>
    </location>
</feature>
<evidence type="ECO:0000313" key="1">
    <source>
        <dbReference type="EMBL" id="NLF55233.1"/>
    </source>
</evidence>
<comment type="caution">
    <text evidence="1">The sequence shown here is derived from an EMBL/GenBank/DDBJ whole genome shotgun (WGS) entry which is preliminary data.</text>
</comment>
<proteinExistence type="predicted"/>
<dbReference type="AlphaFoldDB" id="A0A7X7LXT5"/>